<keyword evidence="6" id="KW-0234">DNA repair</keyword>
<dbReference type="InterPro" id="IPR027417">
    <property type="entry name" value="P-loop_NTPase"/>
</dbReference>
<dbReference type="InterPro" id="IPR000432">
    <property type="entry name" value="DNA_mismatch_repair_MutS_C"/>
</dbReference>
<evidence type="ECO:0000256" key="2">
    <source>
        <dbReference type="ARBA" id="ARBA00022741"/>
    </source>
</evidence>
<dbReference type="SUPFAM" id="SSF55271">
    <property type="entry name" value="DNA repair protein MutS, domain I"/>
    <property type="match status" value="1"/>
</dbReference>
<dbReference type="Gene3D" id="3.30.420.110">
    <property type="entry name" value="MutS, connector domain"/>
    <property type="match status" value="1"/>
</dbReference>
<keyword evidence="4" id="KW-0067">ATP-binding</keyword>
<accession>A0A6C0J6L6</accession>
<dbReference type="SUPFAM" id="SSF48334">
    <property type="entry name" value="DNA repair protein MutS, domain III"/>
    <property type="match status" value="1"/>
</dbReference>
<dbReference type="Gene3D" id="3.40.1170.10">
    <property type="entry name" value="DNA repair protein MutS, domain I"/>
    <property type="match status" value="1"/>
</dbReference>
<dbReference type="Pfam" id="PF00488">
    <property type="entry name" value="MutS_V"/>
    <property type="match status" value="1"/>
</dbReference>
<keyword evidence="5" id="KW-0238">DNA-binding</keyword>
<proteinExistence type="inferred from homology"/>
<keyword evidence="2" id="KW-0547">Nucleotide-binding</keyword>
<dbReference type="InterPro" id="IPR007695">
    <property type="entry name" value="DNA_mismatch_repair_MutS-lik_N"/>
</dbReference>
<name>A0A6C0J6L6_9ZZZZ</name>
<evidence type="ECO:0000256" key="1">
    <source>
        <dbReference type="ARBA" id="ARBA00006271"/>
    </source>
</evidence>
<dbReference type="InterPro" id="IPR003615">
    <property type="entry name" value="HNH_nuc"/>
</dbReference>
<evidence type="ECO:0000256" key="3">
    <source>
        <dbReference type="ARBA" id="ARBA00022763"/>
    </source>
</evidence>
<dbReference type="InterPro" id="IPR017261">
    <property type="entry name" value="DNA_mismatch_repair_MutS/MSH"/>
</dbReference>
<evidence type="ECO:0008006" key="10">
    <source>
        <dbReference type="Google" id="ProtNLM"/>
    </source>
</evidence>
<evidence type="ECO:0000256" key="4">
    <source>
        <dbReference type="ARBA" id="ARBA00022840"/>
    </source>
</evidence>
<dbReference type="Gene3D" id="3.40.50.300">
    <property type="entry name" value="P-loop containing nucleotide triphosphate hydrolases"/>
    <property type="match status" value="1"/>
</dbReference>
<keyword evidence="3" id="KW-0227">DNA damage</keyword>
<dbReference type="GO" id="GO:0140664">
    <property type="term" value="F:ATP-dependent DNA damage sensor activity"/>
    <property type="evidence" value="ECO:0007669"/>
    <property type="project" value="InterPro"/>
</dbReference>
<dbReference type="InterPro" id="IPR045076">
    <property type="entry name" value="MutS"/>
</dbReference>
<dbReference type="PANTHER" id="PTHR11361">
    <property type="entry name" value="DNA MISMATCH REPAIR PROTEIN MUTS FAMILY MEMBER"/>
    <property type="match status" value="1"/>
</dbReference>
<dbReference type="GO" id="GO:0030983">
    <property type="term" value="F:mismatched DNA binding"/>
    <property type="evidence" value="ECO:0007669"/>
    <property type="project" value="InterPro"/>
</dbReference>
<evidence type="ECO:0000313" key="9">
    <source>
        <dbReference type="EMBL" id="QHU00346.1"/>
    </source>
</evidence>
<dbReference type="Pfam" id="PF01624">
    <property type="entry name" value="MutS_I"/>
    <property type="match status" value="1"/>
</dbReference>
<evidence type="ECO:0000259" key="8">
    <source>
        <dbReference type="SMART" id="SM00534"/>
    </source>
</evidence>
<sequence>MNYSKEIFVKDYFEIHTFYKKQYGNKVIILMQVGSFHECYGTNVDGLGKDLFKVGEYLNVLVTKKNNSRMIGFPIYTIDDWVEKLIKIDYTVIVIDQTTAPPKPKREITGIFSPTTYLEKNSNYSESKSTNLICIYIDALRIKSFKVQKTPLLCIGLACYDLTTGNGCVYQTVSNDNDYMYALDDAIRWLENYPPCEVILDFSKNLNKYIENNNKINNLSLNEMIAYLNLNENNHKLYKIHNLEKLINISYQKTIIDKVFKSSQIDCIEELGLQYYNQALLALSSLLDYTINHQPILVYKLNKPIYYSNKDKLFLGNNSLEQLDVLPEKNKPSSLFEVIDFTKTILGKRYLKSILSNPYANEDKINFNYNLISKLLELTISKEIGKLLSDICDLNKLNRRLKLEKIHPFELYNIYLSIQNILELVDYIENYKELNEILDFKKENINLLRLFIEYIENTFDLDYISSLNFINYKEESYNFIKKTKYTKIAELEEGIKVGDNFMELLMNEFTKIIESGGEKRFMKKDNSSLVILKYNDQNGHYFTVTKIRGKKLKDGLLKSHGIKLGNQKIDIKDLEFIDMPRSSTTKIFCKEMKTISSNVVDLKSQLATEIKKKFYEEIKIIINNYSESLEYFTDKISFVDFINSGALCAEKLGYSRPQIVNYSNSFIDVENIRHPIVEVINEDICYQPHNLLLGKEMNGILLYGINSSGKSTLMKALGLNIILAQIGYYTASTKFHYYPYNNLFTRIVGNDNIFRGMSSFMVEMVELMSILKRNDKNTLVLGDEICRGTEEKSANIIVAYMLETLQESKSTFITATHLHMISELPTVQKLERVKAMHLKVNYDDQNETLIYSRELVEGQGEKYYGVQVAKYVMKNDHFNKRTKELELEFEKINVKQSTYNKKNWKDCCAICESKNNLETHHINFQKDCKSNIVVDKPHIKKNNNYNLVTLCTSCHDKVDVDLIVIKGWLDTTNGRKLDYRFNDKKSNNKKYKLDDIEAINQFKGKTLKEAKMLLKKNKIDISTNTISKIWNNKY</sequence>
<dbReference type="EMBL" id="MN740326">
    <property type="protein sequence ID" value="QHU00346.1"/>
    <property type="molecule type" value="Genomic_DNA"/>
</dbReference>
<dbReference type="InterPro" id="IPR036187">
    <property type="entry name" value="DNA_mismatch_repair_MutS_sf"/>
</dbReference>
<dbReference type="Pfam" id="PF05192">
    <property type="entry name" value="MutS_III"/>
    <property type="match status" value="1"/>
</dbReference>
<dbReference type="InterPro" id="IPR007696">
    <property type="entry name" value="DNA_mismatch_repair_MutS_core"/>
</dbReference>
<feature type="domain" description="DNA mismatch repair protein MutS core" evidence="7">
    <location>
        <begin position="330"/>
        <end position="680"/>
    </location>
</feature>
<feature type="domain" description="DNA mismatch repair proteins mutS family" evidence="8">
    <location>
        <begin position="697"/>
        <end position="887"/>
    </location>
</feature>
<dbReference type="SMART" id="SM00534">
    <property type="entry name" value="MUTSac"/>
    <property type="match status" value="1"/>
</dbReference>
<dbReference type="PANTHER" id="PTHR11361:SF34">
    <property type="entry name" value="DNA MISMATCH REPAIR PROTEIN MSH1, MITOCHONDRIAL"/>
    <property type="match status" value="1"/>
</dbReference>
<reference evidence="9" key="1">
    <citation type="journal article" date="2020" name="Nature">
        <title>Giant virus diversity and host interactions through global metagenomics.</title>
        <authorList>
            <person name="Schulz F."/>
            <person name="Roux S."/>
            <person name="Paez-Espino D."/>
            <person name="Jungbluth S."/>
            <person name="Walsh D.A."/>
            <person name="Denef V.J."/>
            <person name="McMahon K.D."/>
            <person name="Konstantinidis K.T."/>
            <person name="Eloe-Fadrosh E.A."/>
            <person name="Kyrpides N.C."/>
            <person name="Woyke T."/>
        </authorList>
    </citation>
    <scope>NUCLEOTIDE SEQUENCE</scope>
    <source>
        <strain evidence="9">GVMAG-M-3300025860-12</strain>
    </source>
</reference>
<dbReference type="Gene3D" id="1.10.1420.10">
    <property type="match status" value="1"/>
</dbReference>
<dbReference type="PIRSF" id="PIRSF037677">
    <property type="entry name" value="DNA_mis_repair_Msh6"/>
    <property type="match status" value="1"/>
</dbReference>
<dbReference type="AlphaFoldDB" id="A0A6C0J6L6"/>
<dbReference type="GO" id="GO:0005739">
    <property type="term" value="C:mitochondrion"/>
    <property type="evidence" value="ECO:0007669"/>
    <property type="project" value="TreeGrafter"/>
</dbReference>
<dbReference type="InterPro" id="IPR016151">
    <property type="entry name" value="DNA_mismatch_repair_MutS_N"/>
</dbReference>
<evidence type="ECO:0000256" key="6">
    <source>
        <dbReference type="ARBA" id="ARBA00023204"/>
    </source>
</evidence>
<dbReference type="GO" id="GO:0006298">
    <property type="term" value="P:mismatch repair"/>
    <property type="evidence" value="ECO:0007669"/>
    <property type="project" value="InterPro"/>
</dbReference>
<dbReference type="InterPro" id="IPR036678">
    <property type="entry name" value="MutS_con_dom_sf"/>
</dbReference>
<dbReference type="CDD" id="cd00085">
    <property type="entry name" value="HNHc"/>
    <property type="match status" value="1"/>
</dbReference>
<protein>
    <recommendedName>
        <fullName evidence="10">DNA mismatch repair proteins mutS family domain-containing protein</fullName>
    </recommendedName>
</protein>
<comment type="similarity">
    <text evidence="1">Belongs to the DNA mismatch repair MutS family.</text>
</comment>
<evidence type="ECO:0000259" key="7">
    <source>
        <dbReference type="SMART" id="SM00533"/>
    </source>
</evidence>
<dbReference type="GO" id="GO:0005634">
    <property type="term" value="C:nucleus"/>
    <property type="evidence" value="ECO:0007669"/>
    <property type="project" value="TreeGrafter"/>
</dbReference>
<dbReference type="SMART" id="SM00533">
    <property type="entry name" value="MUTSd"/>
    <property type="match status" value="1"/>
</dbReference>
<dbReference type="GO" id="GO:0005524">
    <property type="term" value="F:ATP binding"/>
    <property type="evidence" value="ECO:0007669"/>
    <property type="project" value="UniProtKB-KW"/>
</dbReference>
<dbReference type="GO" id="GO:0043504">
    <property type="term" value="P:mitochondrial DNA repair"/>
    <property type="evidence" value="ECO:0007669"/>
    <property type="project" value="TreeGrafter"/>
</dbReference>
<organism evidence="9">
    <name type="scientific">viral metagenome</name>
    <dbReference type="NCBI Taxonomy" id="1070528"/>
    <lineage>
        <taxon>unclassified sequences</taxon>
        <taxon>metagenomes</taxon>
        <taxon>organismal metagenomes</taxon>
    </lineage>
</organism>
<dbReference type="SUPFAM" id="SSF53150">
    <property type="entry name" value="DNA repair protein MutS, domain II"/>
    <property type="match status" value="1"/>
</dbReference>
<dbReference type="SUPFAM" id="SSF52540">
    <property type="entry name" value="P-loop containing nucleoside triphosphate hydrolases"/>
    <property type="match status" value="1"/>
</dbReference>
<evidence type="ECO:0000256" key="5">
    <source>
        <dbReference type="ARBA" id="ARBA00023125"/>
    </source>
</evidence>